<reference evidence="2" key="2">
    <citation type="submission" date="2015-01" db="EMBL/GenBank/DDBJ databases">
        <title>Evolutionary Origins and Diversification of the Mycorrhizal Mutualists.</title>
        <authorList>
            <consortium name="DOE Joint Genome Institute"/>
            <consortium name="Mycorrhizal Genomics Consortium"/>
            <person name="Kohler A."/>
            <person name="Kuo A."/>
            <person name="Nagy L.G."/>
            <person name="Floudas D."/>
            <person name="Copeland A."/>
            <person name="Barry K.W."/>
            <person name="Cichocki N."/>
            <person name="Veneault-Fourrey C."/>
            <person name="LaButti K."/>
            <person name="Lindquist E.A."/>
            <person name="Lipzen A."/>
            <person name="Lundell T."/>
            <person name="Morin E."/>
            <person name="Murat C."/>
            <person name="Riley R."/>
            <person name="Ohm R."/>
            <person name="Sun H."/>
            <person name="Tunlid A."/>
            <person name="Henrissat B."/>
            <person name="Grigoriev I.V."/>
            <person name="Hibbett D.S."/>
            <person name="Martin F."/>
        </authorList>
    </citation>
    <scope>NUCLEOTIDE SEQUENCE [LARGE SCALE GENOMIC DNA]</scope>
    <source>
        <strain evidence="2">Ve08.2h10</strain>
    </source>
</reference>
<organism evidence="1 2">
    <name type="scientific">Paxillus rubicundulus Ve08.2h10</name>
    <dbReference type="NCBI Taxonomy" id="930991"/>
    <lineage>
        <taxon>Eukaryota</taxon>
        <taxon>Fungi</taxon>
        <taxon>Dikarya</taxon>
        <taxon>Basidiomycota</taxon>
        <taxon>Agaricomycotina</taxon>
        <taxon>Agaricomycetes</taxon>
        <taxon>Agaricomycetidae</taxon>
        <taxon>Boletales</taxon>
        <taxon>Paxilineae</taxon>
        <taxon>Paxillaceae</taxon>
        <taxon>Paxillus</taxon>
    </lineage>
</organism>
<dbReference type="EMBL" id="KN825053">
    <property type="protein sequence ID" value="KIK95254.1"/>
    <property type="molecule type" value="Genomic_DNA"/>
</dbReference>
<dbReference type="Proteomes" id="UP000054538">
    <property type="component" value="Unassembled WGS sequence"/>
</dbReference>
<proteinExistence type="predicted"/>
<protein>
    <submittedName>
        <fullName evidence="1">Uncharacterized protein</fullName>
    </submittedName>
</protein>
<sequence length="61" mass="6767">MNTPLFSPLPVMDRLFWKLEKHENGSCQGSDVHATGFFELAACGQVGRILTTAVAYNQLRV</sequence>
<keyword evidence="2" id="KW-1185">Reference proteome</keyword>
<dbReference type="AlphaFoldDB" id="A0A0D0E349"/>
<accession>A0A0D0E349</accession>
<evidence type="ECO:0000313" key="1">
    <source>
        <dbReference type="EMBL" id="KIK95254.1"/>
    </source>
</evidence>
<reference evidence="1 2" key="1">
    <citation type="submission" date="2014-04" db="EMBL/GenBank/DDBJ databases">
        <authorList>
            <consortium name="DOE Joint Genome Institute"/>
            <person name="Kuo A."/>
            <person name="Kohler A."/>
            <person name="Jargeat P."/>
            <person name="Nagy L.G."/>
            <person name="Floudas D."/>
            <person name="Copeland A."/>
            <person name="Barry K.W."/>
            <person name="Cichocki N."/>
            <person name="Veneault-Fourrey C."/>
            <person name="LaButti K."/>
            <person name="Lindquist E.A."/>
            <person name="Lipzen A."/>
            <person name="Lundell T."/>
            <person name="Morin E."/>
            <person name="Murat C."/>
            <person name="Sun H."/>
            <person name="Tunlid A."/>
            <person name="Henrissat B."/>
            <person name="Grigoriev I.V."/>
            <person name="Hibbett D.S."/>
            <person name="Martin F."/>
            <person name="Nordberg H.P."/>
            <person name="Cantor M.N."/>
            <person name="Hua S.X."/>
        </authorList>
    </citation>
    <scope>NUCLEOTIDE SEQUENCE [LARGE SCALE GENOMIC DNA]</scope>
    <source>
        <strain evidence="1 2">Ve08.2h10</strain>
    </source>
</reference>
<dbReference type="InParanoid" id="A0A0D0E349"/>
<gene>
    <name evidence="1" type="ORF">PAXRUDRAFT_397817</name>
</gene>
<name>A0A0D0E349_9AGAM</name>
<dbReference type="HOGENOM" id="CLU_2923307_0_0_1"/>
<evidence type="ECO:0000313" key="2">
    <source>
        <dbReference type="Proteomes" id="UP000054538"/>
    </source>
</evidence>